<sequence>MIRAIAALAALSAMAGTAAAADTIIAPAKPRYVSPGIANVTGAAAPRAEHLSSNSHCRELAAGIDAVKHTPDRGQKVVRGMGPDGKPRNELRAYDKRADLETEHHRLGCR</sequence>
<protein>
    <recommendedName>
        <fullName evidence="4">DUF4148 domain-containing protein</fullName>
    </recommendedName>
</protein>
<accession>A0A6P2KGQ3</accession>
<keyword evidence="1" id="KW-0732">Signal</keyword>
<evidence type="ECO:0008006" key="4">
    <source>
        <dbReference type="Google" id="ProtNLM"/>
    </source>
</evidence>
<gene>
    <name evidence="2" type="ORF">BLA13014_02351</name>
</gene>
<feature type="chain" id="PRO_5027114657" description="DUF4148 domain-containing protein" evidence="1">
    <location>
        <begin position="21"/>
        <end position="110"/>
    </location>
</feature>
<name>A0A6P2KGQ3_9BURK</name>
<dbReference type="Proteomes" id="UP000494261">
    <property type="component" value="Unassembled WGS sequence"/>
</dbReference>
<evidence type="ECO:0000313" key="2">
    <source>
        <dbReference type="EMBL" id="VWB53658.1"/>
    </source>
</evidence>
<dbReference type="EMBL" id="CABVQC010000013">
    <property type="protein sequence ID" value="VWB53658.1"/>
    <property type="molecule type" value="Genomic_DNA"/>
</dbReference>
<evidence type="ECO:0000313" key="3">
    <source>
        <dbReference type="Proteomes" id="UP000494261"/>
    </source>
</evidence>
<reference evidence="2 3" key="1">
    <citation type="submission" date="2019-09" db="EMBL/GenBank/DDBJ databases">
        <authorList>
            <person name="Depoorter E."/>
        </authorList>
    </citation>
    <scope>NUCLEOTIDE SEQUENCE [LARGE SCALE GENOMIC DNA]</scope>
    <source>
        <strain evidence="2">LMG 13014</strain>
    </source>
</reference>
<proteinExistence type="predicted"/>
<feature type="signal peptide" evidence="1">
    <location>
        <begin position="1"/>
        <end position="20"/>
    </location>
</feature>
<organism evidence="2 3">
    <name type="scientific">Burkholderia aenigmatica</name>
    <dbReference type="NCBI Taxonomy" id="2015348"/>
    <lineage>
        <taxon>Bacteria</taxon>
        <taxon>Pseudomonadati</taxon>
        <taxon>Pseudomonadota</taxon>
        <taxon>Betaproteobacteria</taxon>
        <taxon>Burkholderiales</taxon>
        <taxon>Burkholderiaceae</taxon>
        <taxon>Burkholderia</taxon>
        <taxon>Burkholderia cepacia complex</taxon>
    </lineage>
</organism>
<evidence type="ECO:0000256" key="1">
    <source>
        <dbReference type="SAM" id="SignalP"/>
    </source>
</evidence>
<dbReference type="AlphaFoldDB" id="A0A6P2KGQ3"/>